<dbReference type="Gene3D" id="1.25.40.380">
    <property type="entry name" value="Protein of unknown function DUF1810"/>
    <property type="match status" value="1"/>
</dbReference>
<gene>
    <name evidence="1" type="ORF">GC722_02435</name>
</gene>
<evidence type="ECO:0000313" key="1">
    <source>
        <dbReference type="EMBL" id="MVA74892.1"/>
    </source>
</evidence>
<reference evidence="1 2" key="1">
    <citation type="submission" date="2019-12" db="EMBL/GenBank/DDBJ databases">
        <title>Auraticoccus cholistani sp. nov., an actinomycete isolated from soil of Cholistan desert.</title>
        <authorList>
            <person name="Cheema M.T."/>
        </authorList>
    </citation>
    <scope>NUCLEOTIDE SEQUENCE [LARGE SCALE GENOMIC DNA]</scope>
    <source>
        <strain evidence="1 2">F435</strain>
    </source>
</reference>
<accession>A0A6A9UT91</accession>
<dbReference type="Pfam" id="PF08837">
    <property type="entry name" value="DUF1810"/>
    <property type="match status" value="1"/>
</dbReference>
<dbReference type="Proteomes" id="UP000435304">
    <property type="component" value="Unassembled WGS sequence"/>
</dbReference>
<dbReference type="SUPFAM" id="SSF140736">
    <property type="entry name" value="Rv1873-like"/>
    <property type="match status" value="1"/>
</dbReference>
<name>A0A6A9UT91_9ACTN</name>
<dbReference type="InterPro" id="IPR014937">
    <property type="entry name" value="DUF1810"/>
</dbReference>
<dbReference type="AlphaFoldDB" id="A0A6A9UT91"/>
<comment type="caution">
    <text evidence="1">The sequence shown here is derived from an EMBL/GenBank/DDBJ whole genome shotgun (WGS) entry which is preliminary data.</text>
</comment>
<dbReference type="EMBL" id="WPCU01000003">
    <property type="protein sequence ID" value="MVA74892.1"/>
    <property type="molecule type" value="Genomic_DNA"/>
</dbReference>
<dbReference type="InterPro" id="IPR036287">
    <property type="entry name" value="Rv1873-like_sf"/>
</dbReference>
<keyword evidence="2" id="KW-1185">Reference proteome</keyword>
<proteinExistence type="predicted"/>
<dbReference type="PIRSF" id="PIRSF008546">
    <property type="entry name" value="UCP008546"/>
    <property type="match status" value="1"/>
</dbReference>
<protein>
    <submittedName>
        <fullName evidence="1">DUF1810 family protein</fullName>
    </submittedName>
</protein>
<sequence length="140" mass="15738">MSEHDLERFVRAQDEGGTHARAREELRRGRKQSHWMWFVFPQLAGLGRSSTARFFALASLEEARAYLAHPVLGPRLREDSRVVASGPADDAETLMGPVDAVKLRSSMTLFAAADPDEPVFVEVLERYFGGEPDPETLRRL</sequence>
<organism evidence="1 2">
    <name type="scientific">Auraticoccus cholistanensis</name>
    <dbReference type="NCBI Taxonomy" id="2656650"/>
    <lineage>
        <taxon>Bacteria</taxon>
        <taxon>Bacillati</taxon>
        <taxon>Actinomycetota</taxon>
        <taxon>Actinomycetes</taxon>
        <taxon>Propionibacteriales</taxon>
        <taxon>Propionibacteriaceae</taxon>
        <taxon>Auraticoccus</taxon>
    </lineage>
</organism>
<evidence type="ECO:0000313" key="2">
    <source>
        <dbReference type="Proteomes" id="UP000435304"/>
    </source>
</evidence>
<dbReference type="RefSeq" id="WP_331714313.1">
    <property type="nucleotide sequence ID" value="NZ_WPCU01000003.1"/>
</dbReference>